<evidence type="ECO:0000256" key="1">
    <source>
        <dbReference type="ARBA" id="ARBA00004370"/>
    </source>
</evidence>
<dbReference type="InterPro" id="IPR050401">
    <property type="entry name" value="Cyclic_nucleotide_synthase"/>
</dbReference>
<protein>
    <recommendedName>
        <fullName evidence="8">Guanylate cyclase domain-containing protein</fullName>
    </recommendedName>
</protein>
<evidence type="ECO:0000313" key="10">
    <source>
        <dbReference type="Proteomes" id="UP000759131"/>
    </source>
</evidence>
<keyword evidence="5" id="KW-0472">Membrane</keyword>
<keyword evidence="3" id="KW-0547">Nucleotide-binding</keyword>
<keyword evidence="2" id="KW-0812">Transmembrane</keyword>
<dbReference type="EMBL" id="CAJPIZ010005469">
    <property type="protein sequence ID" value="CAG2108639.1"/>
    <property type="molecule type" value="Genomic_DNA"/>
</dbReference>
<evidence type="ECO:0000256" key="5">
    <source>
        <dbReference type="ARBA" id="ARBA00023136"/>
    </source>
</evidence>
<dbReference type="PANTHER" id="PTHR11920:SF335">
    <property type="entry name" value="GUANYLATE CYCLASE"/>
    <property type="match status" value="1"/>
</dbReference>
<dbReference type="GO" id="GO:0007168">
    <property type="term" value="P:receptor guanylyl cyclase signaling pathway"/>
    <property type="evidence" value="ECO:0007669"/>
    <property type="project" value="TreeGrafter"/>
</dbReference>
<dbReference type="GO" id="GO:0005886">
    <property type="term" value="C:plasma membrane"/>
    <property type="evidence" value="ECO:0007669"/>
    <property type="project" value="TreeGrafter"/>
</dbReference>
<dbReference type="EMBL" id="OC860044">
    <property type="protein sequence ID" value="CAD7628209.1"/>
    <property type="molecule type" value="Genomic_DNA"/>
</dbReference>
<keyword evidence="7" id="KW-0456">Lyase</keyword>
<dbReference type="SMART" id="SM00044">
    <property type="entry name" value="CYCc"/>
    <property type="match status" value="1"/>
</dbReference>
<evidence type="ECO:0000256" key="6">
    <source>
        <dbReference type="ARBA" id="ARBA00023180"/>
    </source>
</evidence>
<comment type="subcellular location">
    <subcellularLocation>
        <location evidence="1">Membrane</location>
    </subcellularLocation>
</comment>
<evidence type="ECO:0000313" key="9">
    <source>
        <dbReference type="EMBL" id="CAD7628209.1"/>
    </source>
</evidence>
<dbReference type="GO" id="GO:0001653">
    <property type="term" value="F:peptide receptor activity"/>
    <property type="evidence" value="ECO:0007669"/>
    <property type="project" value="TreeGrafter"/>
</dbReference>
<dbReference type="GO" id="GO:0000166">
    <property type="term" value="F:nucleotide binding"/>
    <property type="evidence" value="ECO:0007669"/>
    <property type="project" value="UniProtKB-KW"/>
</dbReference>
<reference evidence="9" key="1">
    <citation type="submission" date="2020-11" db="EMBL/GenBank/DDBJ databases">
        <authorList>
            <person name="Tran Van P."/>
        </authorList>
    </citation>
    <scope>NUCLEOTIDE SEQUENCE</scope>
</reference>
<dbReference type="AlphaFoldDB" id="A0A7R9KTY3"/>
<evidence type="ECO:0000256" key="4">
    <source>
        <dbReference type="ARBA" id="ARBA00022989"/>
    </source>
</evidence>
<dbReference type="OrthoDB" id="6427158at2759"/>
<dbReference type="CDD" id="cd07302">
    <property type="entry name" value="CHD"/>
    <property type="match status" value="1"/>
</dbReference>
<evidence type="ECO:0000256" key="2">
    <source>
        <dbReference type="ARBA" id="ARBA00022692"/>
    </source>
</evidence>
<dbReference type="PROSITE" id="PS50125">
    <property type="entry name" value="GUANYLATE_CYCLASE_2"/>
    <property type="match status" value="1"/>
</dbReference>
<dbReference type="GO" id="GO:0035556">
    <property type="term" value="P:intracellular signal transduction"/>
    <property type="evidence" value="ECO:0007669"/>
    <property type="project" value="InterPro"/>
</dbReference>
<keyword evidence="6" id="KW-0325">Glycoprotein</keyword>
<dbReference type="SUPFAM" id="SSF55073">
    <property type="entry name" value="Nucleotide cyclase"/>
    <property type="match status" value="1"/>
</dbReference>
<dbReference type="GO" id="GO:0004383">
    <property type="term" value="F:guanylate cyclase activity"/>
    <property type="evidence" value="ECO:0007669"/>
    <property type="project" value="TreeGrafter"/>
</dbReference>
<dbReference type="Gene3D" id="3.30.70.1230">
    <property type="entry name" value="Nucleotide cyclase"/>
    <property type="match status" value="2"/>
</dbReference>
<feature type="domain" description="Guanylate cyclase" evidence="8">
    <location>
        <begin position="46"/>
        <end position="142"/>
    </location>
</feature>
<organism evidence="9">
    <name type="scientific">Medioppia subpectinata</name>
    <dbReference type="NCBI Taxonomy" id="1979941"/>
    <lineage>
        <taxon>Eukaryota</taxon>
        <taxon>Metazoa</taxon>
        <taxon>Ecdysozoa</taxon>
        <taxon>Arthropoda</taxon>
        <taxon>Chelicerata</taxon>
        <taxon>Arachnida</taxon>
        <taxon>Acari</taxon>
        <taxon>Acariformes</taxon>
        <taxon>Sarcoptiformes</taxon>
        <taxon>Oribatida</taxon>
        <taxon>Brachypylina</taxon>
        <taxon>Oppioidea</taxon>
        <taxon>Oppiidae</taxon>
        <taxon>Medioppia</taxon>
    </lineage>
</organism>
<evidence type="ECO:0000259" key="8">
    <source>
        <dbReference type="PROSITE" id="PS50125"/>
    </source>
</evidence>
<dbReference type="InterPro" id="IPR029787">
    <property type="entry name" value="Nucleotide_cyclase"/>
</dbReference>
<gene>
    <name evidence="9" type="ORF">OSB1V03_LOCUS8631</name>
</gene>
<dbReference type="InterPro" id="IPR001054">
    <property type="entry name" value="A/G_cyclase"/>
</dbReference>
<dbReference type="GO" id="GO:0004016">
    <property type="term" value="F:adenylate cyclase activity"/>
    <property type="evidence" value="ECO:0007669"/>
    <property type="project" value="TreeGrafter"/>
</dbReference>
<evidence type="ECO:0000256" key="3">
    <source>
        <dbReference type="ARBA" id="ARBA00022741"/>
    </source>
</evidence>
<dbReference type="PANTHER" id="PTHR11920">
    <property type="entry name" value="GUANYLYL CYCLASE"/>
    <property type="match status" value="1"/>
</dbReference>
<proteinExistence type="predicted"/>
<dbReference type="Proteomes" id="UP000759131">
    <property type="component" value="Unassembled WGS sequence"/>
</dbReference>
<dbReference type="Pfam" id="PF00211">
    <property type="entry name" value="Guanylate_cyc"/>
    <property type="match status" value="2"/>
</dbReference>
<evidence type="ECO:0000256" key="7">
    <source>
        <dbReference type="ARBA" id="ARBA00023239"/>
    </source>
</evidence>
<sequence length="348" mass="38708">MVLAGQQQTAELKLALDQELHKSKQLEEYVNITAELKLALATCHTNYSTENGTVFISRITPMQVVNMLNSMYSMFDELTERHCVYKVETIGDAYMICSGGGILDGQDNLNHAHKVCEIALDMIRVVFTLRDPSSGNSLNIRIVNTASRIESSSEAQMVQISEMTKGMLDQNEWDIYERGTIQLKGKGFMKDQSSDNSSTCGDDTDKRCIGRQTERLLVTGDQMCSSRSSSLAALDDKYNRSALNDNRSLIPLVSMTQNNTFSQKQLNRLMALQLSKQLFLSDNINTTTTATIADNEKNNINYNIKNNEKNVSIIGSEGQLQQQPPALSSVAIDRLNTIHNPLMTGDAE</sequence>
<keyword evidence="4" id="KW-1133">Transmembrane helix</keyword>
<accession>A0A7R9KTY3</accession>
<keyword evidence="10" id="KW-1185">Reference proteome</keyword>
<feature type="non-terminal residue" evidence="9">
    <location>
        <position position="1"/>
    </location>
</feature>
<name>A0A7R9KTY3_9ACAR</name>